<dbReference type="OrthoDB" id="5558473at2759"/>
<organism evidence="2 3">
    <name type="scientific">Coemansia spiralis</name>
    <dbReference type="NCBI Taxonomy" id="417178"/>
    <lineage>
        <taxon>Eukaryota</taxon>
        <taxon>Fungi</taxon>
        <taxon>Fungi incertae sedis</taxon>
        <taxon>Zoopagomycota</taxon>
        <taxon>Kickxellomycotina</taxon>
        <taxon>Kickxellomycetes</taxon>
        <taxon>Kickxellales</taxon>
        <taxon>Kickxellaceae</taxon>
        <taxon>Coemansia</taxon>
    </lineage>
</organism>
<dbReference type="AlphaFoldDB" id="A0A9W8G9N4"/>
<sequence>MDVEYLDPTRYDDCSSDSEEDTTATPLAKPAFVVRLKPGHFGTGNADTVVISLLPPPTTSPHAASDNGGLAAPSHYEKIGVVYAPAAQQPSSLAIGNSLQVNSALARILQTKDGIVHVVASPSIPAELQHGWVRAVAEKLGPKRLLLVDALDTDQLPRGASAGLNSYRSPAVLASAVIIGMAAAVLNYADTYSIPCRHLRVNGRHLGRLLGQEEINEQFASGGGHNAQAVLTGGIIRHEVAASLYL</sequence>
<evidence type="ECO:0000313" key="3">
    <source>
        <dbReference type="Proteomes" id="UP001151516"/>
    </source>
</evidence>
<feature type="region of interest" description="Disordered" evidence="1">
    <location>
        <begin position="1"/>
        <end position="24"/>
    </location>
</feature>
<accession>A0A9W8G9N4</accession>
<proteinExistence type="predicted"/>
<keyword evidence="3" id="KW-1185">Reference proteome</keyword>
<dbReference type="Proteomes" id="UP001151516">
    <property type="component" value="Unassembled WGS sequence"/>
</dbReference>
<evidence type="ECO:0000313" key="2">
    <source>
        <dbReference type="EMBL" id="KAJ2682212.1"/>
    </source>
</evidence>
<reference evidence="2" key="1">
    <citation type="submission" date="2022-07" db="EMBL/GenBank/DDBJ databases">
        <title>Phylogenomic reconstructions and comparative analyses of Kickxellomycotina fungi.</title>
        <authorList>
            <person name="Reynolds N.K."/>
            <person name="Stajich J.E."/>
            <person name="Barry K."/>
            <person name="Grigoriev I.V."/>
            <person name="Crous P."/>
            <person name="Smith M.E."/>
        </authorList>
    </citation>
    <scope>NUCLEOTIDE SEQUENCE</scope>
    <source>
        <strain evidence="2">CBS 109367</strain>
    </source>
</reference>
<evidence type="ECO:0000256" key="1">
    <source>
        <dbReference type="SAM" id="MobiDB-lite"/>
    </source>
</evidence>
<protein>
    <submittedName>
        <fullName evidence="2">Uncharacterized protein</fullName>
    </submittedName>
</protein>
<gene>
    <name evidence="2" type="ORF">IWW39_006084</name>
</gene>
<name>A0A9W8G9N4_9FUNG</name>
<comment type="caution">
    <text evidence="2">The sequence shown here is derived from an EMBL/GenBank/DDBJ whole genome shotgun (WGS) entry which is preliminary data.</text>
</comment>
<dbReference type="EMBL" id="JANBTX010000460">
    <property type="protein sequence ID" value="KAJ2682212.1"/>
    <property type="molecule type" value="Genomic_DNA"/>
</dbReference>